<evidence type="ECO:0000259" key="2">
    <source>
        <dbReference type="Pfam" id="PF22792"/>
    </source>
</evidence>
<evidence type="ECO:0000313" key="4">
    <source>
        <dbReference type="Proteomes" id="UP001176471"/>
    </source>
</evidence>
<protein>
    <submittedName>
        <fullName evidence="3">DUF2285 domain-containing protein</fullName>
    </submittedName>
</protein>
<dbReference type="InterPro" id="IPR018754">
    <property type="entry name" value="RovC-like_DNA-bd"/>
</dbReference>
<name>A0ABT8ZQ41_9SPHN</name>
<evidence type="ECO:0000259" key="1">
    <source>
        <dbReference type="Pfam" id="PF10074"/>
    </source>
</evidence>
<dbReference type="Pfam" id="PF10074">
    <property type="entry name" value="RovC_DNA-bd"/>
    <property type="match status" value="1"/>
</dbReference>
<dbReference type="EMBL" id="JAUQOM010000007">
    <property type="protein sequence ID" value="MDO7836301.1"/>
    <property type="molecule type" value="Genomic_DNA"/>
</dbReference>
<keyword evidence="4" id="KW-1185">Reference proteome</keyword>
<sequence>MPPSRRSRGAGGCPFATAPDDLSEPVVWRPELTAVTVILDAAPEGFATAAPVDPRALGALFADLAGIDGRHVIVADAAGEHRLWLRDPTAGRPLAAVIPLDKDFLTRIASLLRFHRRLLGRAAGPLPRGWPLTAYRLARLDLMLRALDLRDGGATYREIATALGRDEAVRLSASDWKMSSARSFVVRLVRDGITMMNGEYRKLLRIR</sequence>
<dbReference type="Pfam" id="PF22792">
    <property type="entry name" value="DUF7012"/>
    <property type="match status" value="1"/>
</dbReference>
<dbReference type="Proteomes" id="UP001176471">
    <property type="component" value="Unassembled WGS sequence"/>
</dbReference>
<feature type="domain" description="DUF7012" evidence="2">
    <location>
        <begin position="35"/>
        <end position="96"/>
    </location>
</feature>
<feature type="domain" description="T6SS Transcription factor RovC-like DNA binding" evidence="1">
    <location>
        <begin position="97"/>
        <end position="205"/>
    </location>
</feature>
<comment type="caution">
    <text evidence="3">The sequence shown here is derived from an EMBL/GenBank/DDBJ whole genome shotgun (WGS) entry which is preliminary data.</text>
</comment>
<evidence type="ECO:0000313" key="3">
    <source>
        <dbReference type="EMBL" id="MDO7836301.1"/>
    </source>
</evidence>
<reference evidence="3" key="1">
    <citation type="submission" date="2023-07" db="EMBL/GenBank/DDBJ databases">
        <title>Bacterial whole genome sequence for Sphingobium sp. HBC34.</title>
        <authorList>
            <person name="Le V."/>
            <person name="Ko S.-R."/>
            <person name="Ahn C.-Y."/>
            <person name="Oh H.-M."/>
        </authorList>
    </citation>
    <scope>NUCLEOTIDE SEQUENCE</scope>
    <source>
        <strain evidence="3">HBC34</strain>
    </source>
</reference>
<organism evidence="3 4">
    <name type="scientific">Sphingobium cyanobacteriorum</name>
    <dbReference type="NCBI Taxonomy" id="3063954"/>
    <lineage>
        <taxon>Bacteria</taxon>
        <taxon>Pseudomonadati</taxon>
        <taxon>Pseudomonadota</taxon>
        <taxon>Alphaproteobacteria</taxon>
        <taxon>Sphingomonadales</taxon>
        <taxon>Sphingomonadaceae</taxon>
        <taxon>Sphingobium</taxon>
    </lineage>
</organism>
<dbReference type="RefSeq" id="WP_304536714.1">
    <property type="nucleotide sequence ID" value="NZ_JAUQOM010000007.1"/>
</dbReference>
<gene>
    <name evidence="3" type="ORF">Q4610_14725</name>
</gene>
<proteinExistence type="predicted"/>
<dbReference type="InterPro" id="IPR054278">
    <property type="entry name" value="DUF7012"/>
</dbReference>
<accession>A0ABT8ZQ41</accession>